<dbReference type="Gene3D" id="3.90.1340.10">
    <property type="entry name" value="Phage tail collar domain"/>
    <property type="match status" value="1"/>
</dbReference>
<accession>A0A2S2DML0</accession>
<name>A0A2S2DML0_9BURK</name>
<organism evidence="3 4">
    <name type="scientific">Massilia oculi</name>
    <dbReference type="NCBI Taxonomy" id="945844"/>
    <lineage>
        <taxon>Bacteria</taxon>
        <taxon>Pseudomonadati</taxon>
        <taxon>Pseudomonadota</taxon>
        <taxon>Betaproteobacteria</taxon>
        <taxon>Burkholderiales</taxon>
        <taxon>Oxalobacteraceae</taxon>
        <taxon>Telluria group</taxon>
        <taxon>Massilia</taxon>
    </lineage>
</organism>
<dbReference type="InterPro" id="IPR037053">
    <property type="entry name" value="Phage_tail_collar_dom_sf"/>
</dbReference>
<keyword evidence="4" id="KW-1185">Reference proteome</keyword>
<keyword evidence="1" id="KW-0732">Signal</keyword>
<feature type="domain" description="Phage tail collar" evidence="2">
    <location>
        <begin position="54"/>
        <end position="99"/>
    </location>
</feature>
<dbReference type="InterPro" id="IPR011083">
    <property type="entry name" value="Phage_tail_collar_dom"/>
</dbReference>
<dbReference type="Proteomes" id="UP000245820">
    <property type="component" value="Chromosome"/>
</dbReference>
<dbReference type="AlphaFoldDB" id="A0A2S2DML0"/>
<feature type="signal peptide" evidence="1">
    <location>
        <begin position="1"/>
        <end position="29"/>
    </location>
</feature>
<evidence type="ECO:0000259" key="2">
    <source>
        <dbReference type="Pfam" id="PF07484"/>
    </source>
</evidence>
<dbReference type="KEGG" id="mtim:DIR46_20750"/>
<dbReference type="SUPFAM" id="SSF88874">
    <property type="entry name" value="Receptor-binding domain of short tail fibre protein gp12"/>
    <property type="match status" value="1"/>
</dbReference>
<dbReference type="RefSeq" id="WP_109346935.1">
    <property type="nucleotide sequence ID" value="NZ_CP029343.1"/>
</dbReference>
<evidence type="ECO:0000313" key="4">
    <source>
        <dbReference type="Proteomes" id="UP000245820"/>
    </source>
</evidence>
<dbReference type="OrthoDB" id="8613813at2"/>
<proteinExistence type="predicted"/>
<dbReference type="EMBL" id="CP029343">
    <property type="protein sequence ID" value="AWL06623.1"/>
    <property type="molecule type" value="Genomic_DNA"/>
</dbReference>
<gene>
    <name evidence="3" type="ORF">DIR46_20750</name>
</gene>
<evidence type="ECO:0000313" key="3">
    <source>
        <dbReference type="EMBL" id="AWL06623.1"/>
    </source>
</evidence>
<evidence type="ECO:0000256" key="1">
    <source>
        <dbReference type="SAM" id="SignalP"/>
    </source>
</evidence>
<protein>
    <submittedName>
        <fullName evidence="3">Microcystin-dependent protein</fullName>
    </submittedName>
</protein>
<dbReference type="Pfam" id="PF07484">
    <property type="entry name" value="Collar"/>
    <property type="match status" value="1"/>
</dbReference>
<sequence length="283" mass="28610">MKKLSKPIAAMLALSSGLGLASWTPAAHACSYEPVMASMCLMAFPPGVRFQTFNQSFMLAQGQTMNVSQYTALYSLIGVTYGGNGSTTFQLPDLRGKVVVGYNPANPLFNTGVSGGSATIKLSVAQLPPHAMLVNLQVPMTGVTATTTLSSLAATADLSGVTISGEPSGLTIKASSSSTGNVVLPTNNYLSRPALANAAIYNSATPDVTLNSGSIGGTLSLTVGKGVTAPVTVSGNAATTLTGNATVSGATSIIGTGADIPVMPPYIAMPYYIAVTGLYPSSD</sequence>
<reference evidence="3 4" key="1">
    <citation type="submission" date="2018-05" db="EMBL/GenBank/DDBJ databases">
        <title>Complete genome sequence of Massilia oculi sp. nov. CCUG 43427T (=DSM 26321T), the type strain of M. oculi, and comparison with genome sequences of other Massilia strains.</title>
        <authorList>
            <person name="Zhu B."/>
        </authorList>
    </citation>
    <scope>NUCLEOTIDE SEQUENCE [LARGE SCALE GENOMIC DNA]</scope>
    <source>
        <strain evidence="3 4">CCUG 43427</strain>
    </source>
</reference>
<feature type="chain" id="PRO_5015446917" evidence="1">
    <location>
        <begin position="30"/>
        <end position="283"/>
    </location>
</feature>